<keyword evidence="3" id="KW-1185">Reference proteome</keyword>
<dbReference type="EMBL" id="JBDFQZ010000007">
    <property type="protein sequence ID" value="KAK9704858.1"/>
    <property type="molecule type" value="Genomic_DNA"/>
</dbReference>
<dbReference type="Pfam" id="PF13365">
    <property type="entry name" value="Trypsin_2"/>
    <property type="match status" value="1"/>
</dbReference>
<dbReference type="SUPFAM" id="SSF50494">
    <property type="entry name" value="Trypsin-like serine proteases"/>
    <property type="match status" value="1"/>
</dbReference>
<accession>A0AAW1JJW6</accession>
<sequence length="280" mass="30500">MEIQGRNERVIKNLYESLKPIIWVLSVEGVFKQQLTIHSLTGFAIDRDGHVMTCAHGGWQKWSGVTIKARPLCGTDGFEFEATVVNVRLKNDMCLLKIPTTFKAYGRFGSGNLEIGENVMTIGHPNDCVGSGVVGQVVYPCTADANFAYDDFHTCDTYMCDSMMYTPDYRIMGHFWNYQYLRSVKPPPIFEKNLQANLPVIQCSGLVGGAGSSGAPIFNLRGEIVGMLAMGFGGYEIGLHVTGLKKFIQASLGLPIEVPGGSQGGQGSSSGINISKRSRN</sequence>
<evidence type="ECO:0000313" key="3">
    <source>
        <dbReference type="Proteomes" id="UP001443914"/>
    </source>
</evidence>
<dbReference type="InterPro" id="IPR009003">
    <property type="entry name" value="Peptidase_S1_PA"/>
</dbReference>
<evidence type="ECO:0000256" key="1">
    <source>
        <dbReference type="SAM" id="MobiDB-lite"/>
    </source>
</evidence>
<comment type="caution">
    <text evidence="2">The sequence shown here is derived from an EMBL/GenBank/DDBJ whole genome shotgun (WGS) entry which is preliminary data.</text>
</comment>
<proteinExistence type="predicted"/>
<dbReference type="AlphaFoldDB" id="A0AAW1JJW6"/>
<dbReference type="Gene3D" id="2.40.10.10">
    <property type="entry name" value="Trypsin-like serine proteases"/>
    <property type="match status" value="2"/>
</dbReference>
<feature type="region of interest" description="Disordered" evidence="1">
    <location>
        <begin position="259"/>
        <end position="280"/>
    </location>
</feature>
<gene>
    <name evidence="2" type="ORF">RND81_07G015800</name>
</gene>
<organism evidence="2 3">
    <name type="scientific">Saponaria officinalis</name>
    <name type="common">Common soapwort</name>
    <name type="synonym">Lychnis saponaria</name>
    <dbReference type="NCBI Taxonomy" id="3572"/>
    <lineage>
        <taxon>Eukaryota</taxon>
        <taxon>Viridiplantae</taxon>
        <taxon>Streptophyta</taxon>
        <taxon>Embryophyta</taxon>
        <taxon>Tracheophyta</taxon>
        <taxon>Spermatophyta</taxon>
        <taxon>Magnoliopsida</taxon>
        <taxon>eudicotyledons</taxon>
        <taxon>Gunneridae</taxon>
        <taxon>Pentapetalae</taxon>
        <taxon>Caryophyllales</taxon>
        <taxon>Caryophyllaceae</taxon>
        <taxon>Caryophylleae</taxon>
        <taxon>Saponaria</taxon>
    </lineage>
</organism>
<evidence type="ECO:0000313" key="2">
    <source>
        <dbReference type="EMBL" id="KAK9704858.1"/>
    </source>
</evidence>
<reference evidence="2" key="1">
    <citation type="submission" date="2024-03" db="EMBL/GenBank/DDBJ databases">
        <title>WGS assembly of Saponaria officinalis var. Norfolk2.</title>
        <authorList>
            <person name="Jenkins J."/>
            <person name="Shu S."/>
            <person name="Grimwood J."/>
            <person name="Barry K."/>
            <person name="Goodstein D."/>
            <person name="Schmutz J."/>
            <person name="Leebens-Mack J."/>
            <person name="Osbourn A."/>
        </authorList>
    </citation>
    <scope>NUCLEOTIDE SEQUENCE [LARGE SCALE GENOMIC DNA]</scope>
    <source>
        <strain evidence="2">JIC</strain>
    </source>
</reference>
<dbReference type="InterPro" id="IPR043504">
    <property type="entry name" value="Peptidase_S1_PA_chymotrypsin"/>
</dbReference>
<name>A0AAW1JJW6_SAPOF</name>
<protein>
    <submittedName>
        <fullName evidence="2">Uncharacterized protein</fullName>
    </submittedName>
</protein>
<dbReference type="Proteomes" id="UP001443914">
    <property type="component" value="Unassembled WGS sequence"/>
</dbReference>